<name>A0A5B7HU61_PORTR</name>
<evidence type="ECO:0000313" key="2">
    <source>
        <dbReference type="Proteomes" id="UP000324222"/>
    </source>
</evidence>
<dbReference type="Proteomes" id="UP000324222">
    <property type="component" value="Unassembled WGS sequence"/>
</dbReference>
<reference evidence="1 2" key="1">
    <citation type="submission" date="2019-05" db="EMBL/GenBank/DDBJ databases">
        <title>Another draft genome of Portunus trituberculatus and its Hox gene families provides insights of decapod evolution.</title>
        <authorList>
            <person name="Jeong J.-H."/>
            <person name="Song I."/>
            <person name="Kim S."/>
            <person name="Choi T."/>
            <person name="Kim D."/>
            <person name="Ryu S."/>
            <person name="Kim W."/>
        </authorList>
    </citation>
    <scope>NUCLEOTIDE SEQUENCE [LARGE SCALE GENOMIC DNA]</scope>
    <source>
        <tissue evidence="1">Muscle</tissue>
    </source>
</reference>
<evidence type="ECO:0000313" key="1">
    <source>
        <dbReference type="EMBL" id="MPC73266.1"/>
    </source>
</evidence>
<sequence length="146" mass="16549">MRVRAWPCLLHDLSRGGAGWRPSHPGRCSPLRLTQRRTLATPVTSKQHSLLRRDSPVSRLTRLGHCRLCEPAGHRLKAREEREKAAACMWLPSECQLCRCAPSHDERSGMLLLPYHHGALQRCRAARLCIATSLMVPSLFSFKIFC</sequence>
<protein>
    <submittedName>
        <fullName evidence="1">Uncharacterized protein</fullName>
    </submittedName>
</protein>
<keyword evidence="2" id="KW-1185">Reference proteome</keyword>
<gene>
    <name evidence="1" type="ORF">E2C01_067589</name>
</gene>
<dbReference type="EMBL" id="VSRR010036456">
    <property type="protein sequence ID" value="MPC73266.1"/>
    <property type="molecule type" value="Genomic_DNA"/>
</dbReference>
<proteinExistence type="predicted"/>
<dbReference type="AlphaFoldDB" id="A0A5B7HU61"/>
<accession>A0A5B7HU61</accession>
<organism evidence="1 2">
    <name type="scientific">Portunus trituberculatus</name>
    <name type="common">Swimming crab</name>
    <name type="synonym">Neptunus trituberculatus</name>
    <dbReference type="NCBI Taxonomy" id="210409"/>
    <lineage>
        <taxon>Eukaryota</taxon>
        <taxon>Metazoa</taxon>
        <taxon>Ecdysozoa</taxon>
        <taxon>Arthropoda</taxon>
        <taxon>Crustacea</taxon>
        <taxon>Multicrustacea</taxon>
        <taxon>Malacostraca</taxon>
        <taxon>Eumalacostraca</taxon>
        <taxon>Eucarida</taxon>
        <taxon>Decapoda</taxon>
        <taxon>Pleocyemata</taxon>
        <taxon>Brachyura</taxon>
        <taxon>Eubrachyura</taxon>
        <taxon>Portunoidea</taxon>
        <taxon>Portunidae</taxon>
        <taxon>Portuninae</taxon>
        <taxon>Portunus</taxon>
    </lineage>
</organism>
<comment type="caution">
    <text evidence="1">The sequence shown here is derived from an EMBL/GenBank/DDBJ whole genome shotgun (WGS) entry which is preliminary data.</text>
</comment>